<comment type="caution">
    <text evidence="4">The sequence shown here is derived from an EMBL/GenBank/DDBJ whole genome shotgun (WGS) entry which is preliminary data.</text>
</comment>
<evidence type="ECO:0000313" key="4">
    <source>
        <dbReference type="EMBL" id="MBE9105938.1"/>
    </source>
</evidence>
<dbReference type="InterPro" id="IPR029063">
    <property type="entry name" value="SAM-dependent_MTases_sf"/>
</dbReference>
<sequence>MKELRIVNVLSEFDARLEAEQNQLKVLSPQEREKYLDEMMLAVGLQTGEFLNMLLKTQGGKRILEIGTSVGYSTIWLAEAARVNGGRVTTLEYVATKQAQAVENIRRAGLEDFVDFQLGDAVELLENLPGSWDFILLDLWKELYIPCFDCFYKKLAPGAIVVADNITFPPDFRPIMKAYQEYVRAKPDLDSIEIDIGQGLELTRKEIY</sequence>
<reference evidence="4 5" key="1">
    <citation type="submission" date="2020-10" db="EMBL/GenBank/DDBJ databases">
        <authorList>
            <person name="Castelo-Branco R."/>
            <person name="Eusebio N."/>
            <person name="Adriana R."/>
            <person name="Vieira A."/>
            <person name="Brugerolle De Fraissinette N."/>
            <person name="Rezende De Castro R."/>
            <person name="Schneider M.P."/>
            <person name="Vasconcelos V."/>
            <person name="Leao P.N."/>
        </authorList>
    </citation>
    <scope>NUCLEOTIDE SEQUENCE [LARGE SCALE GENOMIC DNA]</scope>
    <source>
        <strain evidence="4 5">LEGE 07299</strain>
    </source>
</reference>
<keyword evidence="1" id="KW-0489">Methyltransferase</keyword>
<keyword evidence="2" id="KW-0808">Transferase</keyword>
<dbReference type="Gene3D" id="3.40.50.150">
    <property type="entry name" value="Vaccinia Virus protein VP39"/>
    <property type="match status" value="1"/>
</dbReference>
<dbReference type="RefSeq" id="WP_194044503.1">
    <property type="nucleotide sequence ID" value="NZ_JADEXF010000408.1"/>
</dbReference>
<dbReference type="PANTHER" id="PTHR43167">
    <property type="entry name" value="PUTATIVE (AFU_ORTHOLOGUE AFUA_6G01830)-RELATED"/>
    <property type="match status" value="1"/>
</dbReference>
<name>A0ABR9TZT8_9NOSO</name>
<dbReference type="InterPro" id="IPR002935">
    <property type="entry name" value="SAM_O-MeTrfase"/>
</dbReference>
<protein>
    <submittedName>
        <fullName evidence="4">O-methyltransferase</fullName>
    </submittedName>
</protein>
<dbReference type="SUPFAM" id="SSF53335">
    <property type="entry name" value="S-adenosyl-L-methionine-dependent methyltransferases"/>
    <property type="match status" value="1"/>
</dbReference>
<dbReference type="PROSITE" id="PS51682">
    <property type="entry name" value="SAM_OMT_I"/>
    <property type="match status" value="1"/>
</dbReference>
<dbReference type="EMBL" id="JADEXF010000408">
    <property type="protein sequence ID" value="MBE9105938.1"/>
    <property type="molecule type" value="Genomic_DNA"/>
</dbReference>
<evidence type="ECO:0000256" key="2">
    <source>
        <dbReference type="ARBA" id="ARBA00022679"/>
    </source>
</evidence>
<dbReference type="PANTHER" id="PTHR43167:SF1">
    <property type="entry name" value="PUTATIVE (AFU_ORTHOLOGUE AFUA_6G01830)-RELATED"/>
    <property type="match status" value="1"/>
</dbReference>
<keyword evidence="5" id="KW-1185">Reference proteome</keyword>
<dbReference type="Proteomes" id="UP000647836">
    <property type="component" value="Unassembled WGS sequence"/>
</dbReference>
<evidence type="ECO:0000256" key="1">
    <source>
        <dbReference type="ARBA" id="ARBA00022603"/>
    </source>
</evidence>
<organism evidence="4 5">
    <name type="scientific">Nostoc cf. edaphicum LEGE 07299</name>
    <dbReference type="NCBI Taxonomy" id="2777974"/>
    <lineage>
        <taxon>Bacteria</taxon>
        <taxon>Bacillati</taxon>
        <taxon>Cyanobacteriota</taxon>
        <taxon>Cyanophyceae</taxon>
        <taxon>Nostocales</taxon>
        <taxon>Nostocaceae</taxon>
        <taxon>Nostoc</taxon>
    </lineage>
</organism>
<proteinExistence type="predicted"/>
<accession>A0ABR9TZT8</accession>
<evidence type="ECO:0000256" key="3">
    <source>
        <dbReference type="ARBA" id="ARBA00022691"/>
    </source>
</evidence>
<evidence type="ECO:0000313" key="5">
    <source>
        <dbReference type="Proteomes" id="UP000647836"/>
    </source>
</evidence>
<keyword evidence="3" id="KW-0949">S-adenosyl-L-methionine</keyword>
<dbReference type="CDD" id="cd02440">
    <property type="entry name" value="AdoMet_MTases"/>
    <property type="match status" value="1"/>
</dbReference>
<dbReference type="Pfam" id="PF01596">
    <property type="entry name" value="Methyltransf_3"/>
    <property type="match status" value="1"/>
</dbReference>
<gene>
    <name evidence="4" type="ORF">IQ229_13625</name>
</gene>